<comment type="cofactor">
    <cofactor evidence="1">
        <name>FAD</name>
        <dbReference type="ChEBI" id="CHEBI:57692"/>
    </cofactor>
</comment>
<dbReference type="Proteomes" id="UP000275078">
    <property type="component" value="Unassembled WGS sequence"/>
</dbReference>
<proteinExistence type="inferred from homology"/>
<evidence type="ECO:0000256" key="4">
    <source>
        <dbReference type="ARBA" id="ARBA00022827"/>
    </source>
</evidence>
<feature type="signal peptide" evidence="6">
    <location>
        <begin position="1"/>
        <end position="22"/>
    </location>
</feature>
<dbReference type="InterPro" id="IPR036318">
    <property type="entry name" value="FAD-bd_PCMH-like_sf"/>
</dbReference>
<evidence type="ECO:0000256" key="2">
    <source>
        <dbReference type="ARBA" id="ARBA00005466"/>
    </source>
</evidence>
<dbReference type="Pfam" id="PF01565">
    <property type="entry name" value="FAD_binding_4"/>
    <property type="match status" value="1"/>
</dbReference>
<keyword evidence="4" id="KW-0274">FAD</keyword>
<accession>A0A3N4IIN1</accession>
<evidence type="ECO:0000256" key="1">
    <source>
        <dbReference type="ARBA" id="ARBA00001974"/>
    </source>
</evidence>
<keyword evidence="3" id="KW-0285">Flavoprotein</keyword>
<dbReference type="InterPro" id="IPR012951">
    <property type="entry name" value="BBE"/>
</dbReference>
<dbReference type="InterPro" id="IPR006094">
    <property type="entry name" value="Oxid_FAD_bind_N"/>
</dbReference>
<dbReference type="STRING" id="1160509.A0A3N4IIN1"/>
<dbReference type="OrthoDB" id="9996127at2759"/>
<reference evidence="8 9" key="1">
    <citation type="journal article" date="2018" name="Nat. Ecol. Evol.">
        <title>Pezizomycetes genomes reveal the molecular basis of ectomycorrhizal truffle lifestyle.</title>
        <authorList>
            <person name="Murat C."/>
            <person name="Payen T."/>
            <person name="Noel B."/>
            <person name="Kuo A."/>
            <person name="Morin E."/>
            <person name="Chen J."/>
            <person name="Kohler A."/>
            <person name="Krizsan K."/>
            <person name="Balestrini R."/>
            <person name="Da Silva C."/>
            <person name="Montanini B."/>
            <person name="Hainaut M."/>
            <person name="Levati E."/>
            <person name="Barry K.W."/>
            <person name="Belfiori B."/>
            <person name="Cichocki N."/>
            <person name="Clum A."/>
            <person name="Dockter R.B."/>
            <person name="Fauchery L."/>
            <person name="Guy J."/>
            <person name="Iotti M."/>
            <person name="Le Tacon F."/>
            <person name="Lindquist E.A."/>
            <person name="Lipzen A."/>
            <person name="Malagnac F."/>
            <person name="Mello A."/>
            <person name="Molinier V."/>
            <person name="Miyauchi S."/>
            <person name="Poulain J."/>
            <person name="Riccioni C."/>
            <person name="Rubini A."/>
            <person name="Sitrit Y."/>
            <person name="Splivallo R."/>
            <person name="Traeger S."/>
            <person name="Wang M."/>
            <person name="Zifcakova L."/>
            <person name="Wipf D."/>
            <person name="Zambonelli A."/>
            <person name="Paolocci F."/>
            <person name="Nowrousian M."/>
            <person name="Ottonello S."/>
            <person name="Baldrian P."/>
            <person name="Spatafora J.W."/>
            <person name="Henrissat B."/>
            <person name="Nagy L.G."/>
            <person name="Aury J.M."/>
            <person name="Wincker P."/>
            <person name="Grigoriev I.V."/>
            <person name="Bonfante P."/>
            <person name="Martin F.M."/>
        </authorList>
    </citation>
    <scope>NUCLEOTIDE SEQUENCE [LARGE SCALE GENOMIC DNA]</scope>
    <source>
        <strain evidence="8 9">RN42</strain>
    </source>
</reference>
<dbReference type="EMBL" id="ML119652">
    <property type="protein sequence ID" value="RPA85699.1"/>
    <property type="molecule type" value="Genomic_DNA"/>
</dbReference>
<evidence type="ECO:0000259" key="7">
    <source>
        <dbReference type="PROSITE" id="PS51387"/>
    </source>
</evidence>
<name>A0A3N4IIN1_ASCIM</name>
<evidence type="ECO:0000256" key="6">
    <source>
        <dbReference type="SAM" id="SignalP"/>
    </source>
</evidence>
<dbReference type="Pfam" id="PF08031">
    <property type="entry name" value="BBE"/>
    <property type="match status" value="1"/>
</dbReference>
<dbReference type="PANTHER" id="PTHR42973">
    <property type="entry name" value="BINDING OXIDOREDUCTASE, PUTATIVE (AFU_ORTHOLOGUE AFUA_1G17690)-RELATED"/>
    <property type="match status" value="1"/>
</dbReference>
<sequence>MITSTHFKCFLFLLLQATSIHSSPVIQAEHDFKVLLKDLSPSARSSVVYPTDAKWANATERWTSIALPDLSMVITPTGVKDVERIVKYAHKHSFPIHTKTSGHGFVVSLRSIKKGIQLNLRPAFDFIKRIDKNTVEIGGGTKNEDITYWLYKNKVRTMTGSCGCVGWMGLALGGGIGKYSGQFGLVTDVLREVNIVTPSAGKQVASAKRNPDLYWALKGAGHNFGVVTSALVDLEPLNSDKSSPVADSNDYSLYEYFFPVSRIEEIVSWFEAWRLKDEHKQAIVYLNVYNANDKNAPVGAQNITQPTINLSMQYWGFREDVLEPPFDALKPLYVMRKKVPWPEVSKALGMDTASVPCLPNGMHIHRSHYPTQISRLDAASIRKSYEWMAKKGWPWQNETNDRKAALAWKVFSKGKISSIGVDDTAIPWRDRSITTLASLAYAAGDPVLAQKAKLLGEEIRAIMNVEKDLTVYINYAYGDEGEVASYGSGARLSRLKGLKKKYDPKQIFSGFMPIKI</sequence>
<dbReference type="Gene3D" id="3.30.43.10">
    <property type="entry name" value="Uridine Diphospho-n-acetylenolpyruvylglucosamine Reductase, domain 2"/>
    <property type="match status" value="1"/>
</dbReference>
<dbReference type="PROSITE" id="PS51387">
    <property type="entry name" value="FAD_PCMH"/>
    <property type="match status" value="1"/>
</dbReference>
<dbReference type="InterPro" id="IPR016167">
    <property type="entry name" value="FAD-bd_PCMH_sub1"/>
</dbReference>
<evidence type="ECO:0000256" key="5">
    <source>
        <dbReference type="ARBA" id="ARBA00023002"/>
    </source>
</evidence>
<feature type="domain" description="FAD-binding PCMH-type" evidence="7">
    <location>
        <begin position="65"/>
        <end position="237"/>
    </location>
</feature>
<dbReference type="GO" id="GO:0071949">
    <property type="term" value="F:FAD binding"/>
    <property type="evidence" value="ECO:0007669"/>
    <property type="project" value="InterPro"/>
</dbReference>
<gene>
    <name evidence="8" type="ORF">BJ508DRAFT_358654</name>
</gene>
<dbReference type="Gene3D" id="3.30.465.10">
    <property type="match status" value="1"/>
</dbReference>
<organism evidence="8 9">
    <name type="scientific">Ascobolus immersus RN42</name>
    <dbReference type="NCBI Taxonomy" id="1160509"/>
    <lineage>
        <taxon>Eukaryota</taxon>
        <taxon>Fungi</taxon>
        <taxon>Dikarya</taxon>
        <taxon>Ascomycota</taxon>
        <taxon>Pezizomycotina</taxon>
        <taxon>Pezizomycetes</taxon>
        <taxon>Pezizales</taxon>
        <taxon>Ascobolaceae</taxon>
        <taxon>Ascobolus</taxon>
    </lineage>
</organism>
<comment type="similarity">
    <text evidence="2">Belongs to the oxygen-dependent FAD-linked oxidoreductase family.</text>
</comment>
<dbReference type="AlphaFoldDB" id="A0A3N4IIN1"/>
<keyword evidence="5" id="KW-0560">Oxidoreductase</keyword>
<dbReference type="SUPFAM" id="SSF56176">
    <property type="entry name" value="FAD-binding/transporter-associated domain-like"/>
    <property type="match status" value="1"/>
</dbReference>
<keyword evidence="9" id="KW-1185">Reference proteome</keyword>
<protein>
    <submittedName>
        <fullName evidence="8">FAD-binding domain-containing protein</fullName>
    </submittedName>
</protein>
<evidence type="ECO:0000313" key="9">
    <source>
        <dbReference type="Proteomes" id="UP000275078"/>
    </source>
</evidence>
<dbReference type="InterPro" id="IPR016166">
    <property type="entry name" value="FAD-bd_PCMH"/>
</dbReference>
<dbReference type="PANTHER" id="PTHR42973:SF39">
    <property type="entry name" value="FAD-BINDING PCMH-TYPE DOMAIN-CONTAINING PROTEIN"/>
    <property type="match status" value="1"/>
</dbReference>
<dbReference type="InterPro" id="IPR050416">
    <property type="entry name" value="FAD-linked_Oxidoreductase"/>
</dbReference>
<evidence type="ECO:0000313" key="8">
    <source>
        <dbReference type="EMBL" id="RPA85699.1"/>
    </source>
</evidence>
<dbReference type="Gene3D" id="3.40.462.20">
    <property type="match status" value="1"/>
</dbReference>
<evidence type="ECO:0000256" key="3">
    <source>
        <dbReference type="ARBA" id="ARBA00022630"/>
    </source>
</evidence>
<dbReference type="InterPro" id="IPR016169">
    <property type="entry name" value="FAD-bd_PCMH_sub2"/>
</dbReference>
<dbReference type="GO" id="GO:0016491">
    <property type="term" value="F:oxidoreductase activity"/>
    <property type="evidence" value="ECO:0007669"/>
    <property type="project" value="UniProtKB-KW"/>
</dbReference>
<keyword evidence="6" id="KW-0732">Signal</keyword>
<feature type="chain" id="PRO_5017975786" evidence="6">
    <location>
        <begin position="23"/>
        <end position="516"/>
    </location>
</feature>